<gene>
    <name evidence="2" type="ORF">H1B27_00215</name>
</gene>
<dbReference type="EMBL" id="JACEGD010000001">
    <property type="protein sequence ID" value="MBH5384711.1"/>
    <property type="molecule type" value="Genomic_DNA"/>
</dbReference>
<accession>A0ABS0NUN2</accession>
<dbReference type="Gene3D" id="3.90.1170.50">
    <property type="entry name" value="Aldehyde oxidase/xanthine dehydrogenase, a/b hammerhead"/>
    <property type="match status" value="1"/>
</dbReference>
<dbReference type="Proteomes" id="UP001194539">
    <property type="component" value="Unassembled WGS sequence"/>
</dbReference>
<protein>
    <submittedName>
        <fullName evidence="2">Xanthine dehydrogenase family protein molybdopterin-binding subunit</fullName>
    </submittedName>
</protein>
<dbReference type="InterPro" id="IPR008274">
    <property type="entry name" value="AldOxase/xan_DH_MoCoBD1"/>
</dbReference>
<feature type="domain" description="Aldehyde oxidase/xanthine dehydrogenase a/b hammerhead" evidence="1">
    <location>
        <begin position="20"/>
        <end position="126"/>
    </location>
</feature>
<dbReference type="Pfam" id="PF20256">
    <property type="entry name" value="MoCoBD_2"/>
    <property type="match status" value="1"/>
</dbReference>
<dbReference type="SUPFAM" id="SSF56003">
    <property type="entry name" value="Molybdenum cofactor-binding domain"/>
    <property type="match status" value="1"/>
</dbReference>
<dbReference type="InterPro" id="IPR037165">
    <property type="entry name" value="AldOxase/xan_DH_Mopterin-bd_sf"/>
</dbReference>
<reference evidence="2 3" key="1">
    <citation type="submission" date="2020-07" db="EMBL/GenBank/DDBJ databases">
        <title>Bradyrhizobium diversity isolated from nodules of indigenous legumes of Western Australia.</title>
        <authorList>
            <person name="Klepa M.S."/>
        </authorList>
    </citation>
    <scope>NUCLEOTIDE SEQUENCE [LARGE SCALE GENOMIC DNA]</scope>
    <source>
        <strain evidence="2 3">CNPSo 4019</strain>
    </source>
</reference>
<evidence type="ECO:0000259" key="1">
    <source>
        <dbReference type="SMART" id="SM01008"/>
    </source>
</evidence>
<dbReference type="RefSeq" id="WP_197964525.1">
    <property type="nucleotide sequence ID" value="NZ_JACEGD010000001.1"/>
</dbReference>
<keyword evidence="3" id="KW-1185">Reference proteome</keyword>
<evidence type="ECO:0000313" key="3">
    <source>
        <dbReference type="Proteomes" id="UP001194539"/>
    </source>
</evidence>
<dbReference type="InterPro" id="IPR016208">
    <property type="entry name" value="Ald_Oxase/xanthine_DH-like"/>
</dbReference>
<dbReference type="InterPro" id="IPR000674">
    <property type="entry name" value="Ald_Oxase/Xan_DH_a/b"/>
</dbReference>
<dbReference type="PANTHER" id="PTHR11908">
    <property type="entry name" value="XANTHINE DEHYDROGENASE"/>
    <property type="match status" value="1"/>
</dbReference>
<comment type="caution">
    <text evidence="2">The sequence shown here is derived from an EMBL/GenBank/DDBJ whole genome shotgun (WGS) entry which is preliminary data.</text>
</comment>
<dbReference type="SMART" id="SM01008">
    <property type="entry name" value="Ald_Xan_dh_C"/>
    <property type="match status" value="1"/>
</dbReference>
<dbReference type="InterPro" id="IPR046867">
    <property type="entry name" value="AldOxase/xan_DH_MoCoBD2"/>
</dbReference>
<dbReference type="InterPro" id="IPR036856">
    <property type="entry name" value="Ald_Oxase/Xan_DH_a/b_sf"/>
</dbReference>
<dbReference type="Pfam" id="PF02738">
    <property type="entry name" value="MoCoBD_1"/>
    <property type="match status" value="1"/>
</dbReference>
<proteinExistence type="predicted"/>
<name>A0ABS0NUN2_9BRAD</name>
<dbReference type="Pfam" id="PF01315">
    <property type="entry name" value="Ald_Xan_dh_C"/>
    <property type="match status" value="1"/>
</dbReference>
<dbReference type="PANTHER" id="PTHR11908:SF157">
    <property type="entry name" value="XANTHINE DEHYDROGENASE SUBUNIT D-RELATED"/>
    <property type="match status" value="1"/>
</dbReference>
<organism evidence="2 3">
    <name type="scientific">Bradyrhizobium diversitatis</name>
    <dbReference type="NCBI Taxonomy" id="2755406"/>
    <lineage>
        <taxon>Bacteria</taxon>
        <taxon>Pseudomonadati</taxon>
        <taxon>Pseudomonadota</taxon>
        <taxon>Alphaproteobacteria</taxon>
        <taxon>Hyphomicrobiales</taxon>
        <taxon>Nitrobacteraceae</taxon>
        <taxon>Bradyrhizobium</taxon>
    </lineage>
</organism>
<evidence type="ECO:0000313" key="2">
    <source>
        <dbReference type="EMBL" id="MBH5384711.1"/>
    </source>
</evidence>
<dbReference type="Gene3D" id="3.30.365.10">
    <property type="entry name" value="Aldehyde oxidase/xanthine dehydrogenase, molybdopterin binding domain"/>
    <property type="match status" value="4"/>
</dbReference>
<sequence length="753" mass="80067">MSNPTDSMSSVRPDLIEKVTGRAEYITDLVVPGMLHGFVVRSPVVHARIVSIDTTAARLIEGVVDVLVGADVASFGRWGVVLKDRPIIAIDRVRYVGEPVAVVIAETVEIAENAAELVDVEYEELPRATTIREALADGAPLIHERHENLEDFYFKGGARPTQNSNVFHTYRSSVGDVDAAEAIAAHVHEDSFTFPAISHFAMEPHTVIADFQGDALTIWAGAQTPTAVQKVLSRLFGLQLAKIRVVVPFVGGGFGGKASVKIEPLVAAASWKVRRPVRVAQSISDSMLTCRRLGAEITIRTAVDAKGRILAKTAKLLLDGGAYSDTGSAVATKSANRIMGPYVMPNLRLEASAVYTNTVPGAAFRSIGGPQAVWAKESHMDNVAAAIGMDPVEFRLINMAGRGERTRPDLRPLDMDMSELVGRVTQSPVFETQGSNRRARGLAVAATDPANTPIANAIVRLKIDGSVSVSVSSIEVGQGAHATMARVAAQTLQQRFSAVTTLRTDTDIAPYDWGTGASRSTVVVGLSVESAALDAADQIFDMVADVWELPKDSLTLVEGGVSTGSEVLTFHQIFHRALGVDSGEVVGRGGITPRSKKGALAESPLFWETSAGLAEIVVDEDTGQIHVPRYASAADVGRVINRVAAEGQDEGAAAMGFGHALFEELEFDDGQPVNATPIDYTIPRITDVPPVFDTILVENGDGPGPGGAKGMGEGAILPVAPAIANALFSTYGIRITDLPMTPEKVWRALQKRK</sequence>
<dbReference type="SUPFAM" id="SSF54665">
    <property type="entry name" value="CO dehydrogenase molybdoprotein N-domain-like"/>
    <property type="match status" value="1"/>
</dbReference>